<accession>A0ABR5N5W9</accession>
<dbReference type="Proteomes" id="UP000051063">
    <property type="component" value="Unassembled WGS sequence"/>
</dbReference>
<reference evidence="1 2" key="1">
    <citation type="submission" date="2015-09" db="EMBL/GenBank/DDBJ databases">
        <title>Genome sequencing project for genomic taxonomy and phylogenomics of Bacillus-like bacteria.</title>
        <authorList>
            <person name="Liu B."/>
            <person name="Wang J."/>
            <person name="Zhu Y."/>
            <person name="Liu G."/>
            <person name="Chen Q."/>
            <person name="Chen Z."/>
            <person name="Lan J."/>
            <person name="Che J."/>
            <person name="Ge C."/>
            <person name="Shi H."/>
            <person name="Pan Z."/>
            <person name="Liu X."/>
        </authorList>
    </citation>
    <scope>NUCLEOTIDE SEQUENCE [LARGE SCALE GENOMIC DNA]</scope>
    <source>
        <strain evidence="1 2">DSM 8552</strain>
    </source>
</reference>
<organism evidence="1 2">
    <name type="scientific">Brevibacillus choshinensis</name>
    <dbReference type="NCBI Taxonomy" id="54911"/>
    <lineage>
        <taxon>Bacteria</taxon>
        <taxon>Bacillati</taxon>
        <taxon>Bacillota</taxon>
        <taxon>Bacilli</taxon>
        <taxon>Bacillales</taxon>
        <taxon>Paenibacillaceae</taxon>
        <taxon>Brevibacillus</taxon>
    </lineage>
</organism>
<name>A0ABR5N5W9_BRECH</name>
<evidence type="ECO:0000313" key="2">
    <source>
        <dbReference type="Proteomes" id="UP000051063"/>
    </source>
</evidence>
<sequence>MSLSERLEGSFSFLAEMKGGVKIADSLVEREMVHQKNGEYIVTDTRCFLQQEWMSREVK</sequence>
<protein>
    <submittedName>
        <fullName evidence="1">Uncharacterized protein</fullName>
    </submittedName>
</protein>
<dbReference type="EMBL" id="LJJB01000010">
    <property type="protein sequence ID" value="KQL46005.1"/>
    <property type="molecule type" value="Genomic_DNA"/>
</dbReference>
<gene>
    <name evidence="1" type="ORF">AN963_13430</name>
</gene>
<evidence type="ECO:0000313" key="1">
    <source>
        <dbReference type="EMBL" id="KQL46005.1"/>
    </source>
</evidence>
<proteinExistence type="predicted"/>
<comment type="caution">
    <text evidence="1">The sequence shown here is derived from an EMBL/GenBank/DDBJ whole genome shotgun (WGS) entry which is preliminary data.</text>
</comment>
<keyword evidence="2" id="KW-1185">Reference proteome</keyword>